<gene>
    <name evidence="2" type="ORF">FOF46_29875</name>
</gene>
<evidence type="ECO:0000313" key="3">
    <source>
        <dbReference type="Proteomes" id="UP000318833"/>
    </source>
</evidence>
<keyword evidence="3" id="KW-1185">Reference proteome</keyword>
<proteinExistence type="predicted"/>
<dbReference type="EMBL" id="VLNR01000124">
    <property type="protein sequence ID" value="TSE03147.1"/>
    <property type="molecule type" value="Genomic_DNA"/>
</dbReference>
<dbReference type="RefSeq" id="WP_143919095.1">
    <property type="nucleotide sequence ID" value="NZ_CANMIK010000096.1"/>
</dbReference>
<comment type="caution">
    <text evidence="2">The sequence shown here is derived from an EMBL/GenBank/DDBJ whole genome shotgun (WGS) entry which is preliminary data.</text>
</comment>
<dbReference type="OrthoDB" id="2972467at2"/>
<dbReference type="GO" id="GO:0004519">
    <property type="term" value="F:endonuclease activity"/>
    <property type="evidence" value="ECO:0007669"/>
    <property type="project" value="InterPro"/>
</dbReference>
<dbReference type="PANTHER" id="PTHR32305:SF15">
    <property type="entry name" value="PROTEIN RHSA-RELATED"/>
    <property type="match status" value="1"/>
</dbReference>
<accession>A0A554VAI5</accession>
<dbReference type="PANTHER" id="PTHR32305">
    <property type="match status" value="1"/>
</dbReference>
<dbReference type="NCBIfam" id="TIGR03696">
    <property type="entry name" value="Rhs_assc_core"/>
    <property type="match status" value="1"/>
</dbReference>
<dbReference type="AlphaFoldDB" id="A0A554VAI5"/>
<dbReference type="Proteomes" id="UP000318833">
    <property type="component" value="Unassembled WGS sequence"/>
</dbReference>
<sequence>MSTPEGYATPEGTGYRYVYQFKDHLGNTRLSYTKNDSGNLEIIEENNYYPFGLTHKGYNNIVSSLGNSTAQNYKYQSQELNENLGYNMYEFELRHYDATIGRFVTTDPYEQFMSPYLAMGNNPIVSFDPDGGYCVDANGNQIACPEGAGDLYDDVRDSETNHIEILDEAQVGGGSSEEESSSETASYGGSKGQKVLPAIGDLSGFSKFRAEFQENILDGRSTNIDGITYPVDASGRISGIGIIEATANLPFGPGGAKNLANLRPKSISLPSLKKINIDMDHIISGHTIGGSRASSIKTLFGQNSSPKQIERMIKTAYSNAKKIKTQGNRVKLRGTSSDGTIIEIWLNKVTRTIETAYPLKH</sequence>
<evidence type="ECO:0000256" key="1">
    <source>
        <dbReference type="SAM" id="MobiDB-lite"/>
    </source>
</evidence>
<evidence type="ECO:0000313" key="2">
    <source>
        <dbReference type="EMBL" id="TSE03147.1"/>
    </source>
</evidence>
<name>A0A554VAI5_9FLAO</name>
<feature type="region of interest" description="Disordered" evidence="1">
    <location>
        <begin position="167"/>
        <end position="191"/>
    </location>
</feature>
<dbReference type="InterPro" id="IPR022385">
    <property type="entry name" value="Rhs_assc_core"/>
</dbReference>
<dbReference type="InterPro" id="IPR050708">
    <property type="entry name" value="T6SS_VgrG/RHS"/>
</dbReference>
<dbReference type="Gene3D" id="2.180.10.10">
    <property type="entry name" value="RHS repeat-associated core"/>
    <property type="match status" value="1"/>
</dbReference>
<protein>
    <submittedName>
        <fullName evidence="2">Uncharacterized protein</fullName>
    </submittedName>
</protein>
<reference evidence="2 3" key="1">
    <citation type="submission" date="2019-07" db="EMBL/GenBank/DDBJ databases">
        <title>The draft genome sequence of Aquimarina algiphila M91.</title>
        <authorList>
            <person name="Meng X."/>
        </authorList>
    </citation>
    <scope>NUCLEOTIDE SEQUENCE [LARGE SCALE GENOMIC DNA]</scope>
    <source>
        <strain evidence="2 3">M91</strain>
    </source>
</reference>
<organism evidence="2 3">
    <name type="scientific">Aquimarina algiphila</name>
    <dbReference type="NCBI Taxonomy" id="2047982"/>
    <lineage>
        <taxon>Bacteria</taxon>
        <taxon>Pseudomonadati</taxon>
        <taxon>Bacteroidota</taxon>
        <taxon>Flavobacteriia</taxon>
        <taxon>Flavobacteriales</taxon>
        <taxon>Flavobacteriaceae</taxon>
        <taxon>Aquimarina</taxon>
    </lineage>
</organism>